<protein>
    <submittedName>
        <fullName evidence="3">Oxidoreductase</fullName>
    </submittedName>
</protein>
<accession>A0A198AIB6</accession>
<evidence type="ECO:0000313" key="4">
    <source>
        <dbReference type="Proteomes" id="UP000078454"/>
    </source>
</evidence>
<dbReference type="OrthoDB" id="9815825at2"/>
<dbReference type="PANTHER" id="PTHR43249">
    <property type="entry name" value="UDP-N-ACETYL-2-AMINO-2-DEOXY-D-GLUCURONATE OXIDASE"/>
    <property type="match status" value="1"/>
</dbReference>
<dbReference type="RefSeq" id="WP_068662824.1">
    <property type="nucleotide sequence ID" value="NZ_LYPB01000049.1"/>
</dbReference>
<dbReference type="AlphaFoldDB" id="A0A198AIB6"/>
<proteinExistence type="predicted"/>
<reference evidence="3 4" key="1">
    <citation type="submission" date="2016-05" db="EMBL/GenBank/DDBJ databases">
        <title>Paenibacillus sp. 1ZS3-15 nov., isolated from the rhizosphere soil.</title>
        <authorList>
            <person name="Zhang X.X."/>
            <person name="Zhang J."/>
        </authorList>
    </citation>
    <scope>NUCLEOTIDE SEQUENCE [LARGE SCALE GENOMIC DNA]</scope>
    <source>
        <strain evidence="3 4">1ZS3-15</strain>
    </source>
</reference>
<organism evidence="3 4">
    <name type="scientific">Paenibacillus oryzisoli</name>
    <dbReference type="NCBI Taxonomy" id="1850517"/>
    <lineage>
        <taxon>Bacteria</taxon>
        <taxon>Bacillati</taxon>
        <taxon>Bacillota</taxon>
        <taxon>Bacilli</taxon>
        <taxon>Bacillales</taxon>
        <taxon>Paenibacillaceae</taxon>
        <taxon>Paenibacillus</taxon>
    </lineage>
</organism>
<dbReference type="Proteomes" id="UP000078454">
    <property type="component" value="Unassembled WGS sequence"/>
</dbReference>
<dbReference type="Pfam" id="PF22725">
    <property type="entry name" value="GFO_IDH_MocA_C3"/>
    <property type="match status" value="1"/>
</dbReference>
<comment type="caution">
    <text evidence="3">The sequence shown here is derived from an EMBL/GenBank/DDBJ whole genome shotgun (WGS) entry which is preliminary data.</text>
</comment>
<evidence type="ECO:0000313" key="3">
    <source>
        <dbReference type="EMBL" id="OAS21249.1"/>
    </source>
</evidence>
<dbReference type="STRING" id="1850517.A8708_30700"/>
<name>A0A198AIB6_9BACL</name>
<dbReference type="EMBL" id="LYPB01000049">
    <property type="protein sequence ID" value="OAS21249.1"/>
    <property type="molecule type" value="Genomic_DNA"/>
</dbReference>
<feature type="domain" description="GFO/IDH/MocA-like oxidoreductase" evidence="2">
    <location>
        <begin position="145"/>
        <end position="235"/>
    </location>
</feature>
<dbReference type="Gene3D" id="3.30.360.10">
    <property type="entry name" value="Dihydrodipicolinate Reductase, domain 2"/>
    <property type="match status" value="1"/>
</dbReference>
<dbReference type="SUPFAM" id="SSF51735">
    <property type="entry name" value="NAD(P)-binding Rossmann-fold domains"/>
    <property type="match status" value="1"/>
</dbReference>
<dbReference type="InterPro" id="IPR052515">
    <property type="entry name" value="Gfo/Idh/MocA_Oxidoreductase"/>
</dbReference>
<dbReference type="InterPro" id="IPR000683">
    <property type="entry name" value="Gfo/Idh/MocA-like_OxRdtase_N"/>
</dbReference>
<dbReference type="InterPro" id="IPR055170">
    <property type="entry name" value="GFO_IDH_MocA-like_dom"/>
</dbReference>
<dbReference type="PANTHER" id="PTHR43249:SF1">
    <property type="entry name" value="D-GLUCOSIDE 3-DEHYDROGENASE"/>
    <property type="match status" value="1"/>
</dbReference>
<dbReference type="GO" id="GO:0000166">
    <property type="term" value="F:nucleotide binding"/>
    <property type="evidence" value="ECO:0007669"/>
    <property type="project" value="InterPro"/>
</dbReference>
<dbReference type="InterPro" id="IPR036291">
    <property type="entry name" value="NAD(P)-bd_dom_sf"/>
</dbReference>
<dbReference type="Gene3D" id="3.40.50.720">
    <property type="entry name" value="NAD(P)-binding Rossmann-like Domain"/>
    <property type="match status" value="1"/>
</dbReference>
<sequence length="323" mass="35849">MLRIGLIGTGGFSKMHARILSGMDDVQVVAVCGTSLAKAEAFALACGIGSSYESLDDMLDGERLDAVYILVPPMSHGEYEMKLIARGIPFFVEKPLGLNTEQPEQIRNEISKQSLITSVGYHFRYTDTVDLMKQLLKERPIGMLTGKWMGSMPQVAWWRDQSKSGGQFLEQSTHLVDIMRYCVGEIDEVYAMYGHQVIHKQYEGVTVPDVGTVTLKFKSGVIANISNTCVLPDGVGKTGITCYTQQGILEWDPDRLTMIEAHETTIRHKKVNPYVVENEAFIYALKTGDTGRILSDYADAFKTQQVTVAALESAKSGLPYRFN</sequence>
<dbReference type="SUPFAM" id="SSF55347">
    <property type="entry name" value="Glyceraldehyde-3-phosphate dehydrogenase-like, C-terminal domain"/>
    <property type="match status" value="1"/>
</dbReference>
<evidence type="ECO:0000259" key="2">
    <source>
        <dbReference type="Pfam" id="PF22725"/>
    </source>
</evidence>
<gene>
    <name evidence="3" type="ORF">A8708_30700</name>
</gene>
<feature type="domain" description="Gfo/Idh/MocA-like oxidoreductase N-terminal" evidence="1">
    <location>
        <begin position="2"/>
        <end position="121"/>
    </location>
</feature>
<evidence type="ECO:0000259" key="1">
    <source>
        <dbReference type="Pfam" id="PF01408"/>
    </source>
</evidence>
<keyword evidence="4" id="KW-1185">Reference proteome</keyword>
<dbReference type="Pfam" id="PF01408">
    <property type="entry name" value="GFO_IDH_MocA"/>
    <property type="match status" value="1"/>
</dbReference>